<feature type="transmembrane region" description="Helical" evidence="7">
    <location>
        <begin position="189"/>
        <end position="212"/>
    </location>
</feature>
<dbReference type="InterPro" id="IPR003663">
    <property type="entry name" value="Sugar/inositol_transpt"/>
</dbReference>
<dbReference type="PROSITE" id="PS50850">
    <property type="entry name" value="MFS"/>
    <property type="match status" value="1"/>
</dbReference>
<dbReference type="PANTHER" id="PTHR48022">
    <property type="entry name" value="PLASTIDIC GLUCOSE TRANSPORTER 4"/>
    <property type="match status" value="1"/>
</dbReference>
<keyword evidence="3" id="KW-0813">Transport</keyword>
<dbReference type="PRINTS" id="PR00171">
    <property type="entry name" value="SUGRTRNSPORT"/>
</dbReference>
<evidence type="ECO:0000256" key="2">
    <source>
        <dbReference type="ARBA" id="ARBA00010992"/>
    </source>
</evidence>
<dbReference type="VEuPathDB" id="FungiDB:Z519_02653"/>
<sequence>MSRLNLYISAAVAGMLMSGYQVVIQGYQQWQIPVAIQLLPGTILLLGTLYINETPHYLAAMDNIDQVEDSLSWFRGLPITDRGVKLEAKEISMTVLSGVRRPAIHKQHFLRKALSHPIRKRLTVGVGLFVAQNMSGMNALNYYVAIIFLTAGFESVSACLFLTGIFGFAKLAAALLFMFVCVRIYGNRFWLLWGTSICATSMFVLGCCTATMPESSDNGTVPSMVRATVCVMSVYVYAIAFGVSSGPIAWNVCSEIFPSYINAQCCAVTTCTQWLFQIIVAAITSILLASIRPVTFVLYGLCNVLGMGFYYFCVPETRGIALGKEMSRVFGQQDLKDGEDGEAVEEVEDVADHETPLLAAERRRRRGSIAIVV</sequence>
<feature type="transmembrane region" description="Helical" evidence="7">
    <location>
        <begin position="232"/>
        <end position="253"/>
    </location>
</feature>
<keyword evidence="5 7" id="KW-1133">Transmembrane helix</keyword>
<dbReference type="PANTHER" id="PTHR48022:SF23">
    <property type="entry name" value="MAJOR FACILITATOR SUPERFAMILY (MFS) PROFILE DOMAIN-CONTAINING PROTEIN"/>
    <property type="match status" value="1"/>
</dbReference>
<evidence type="ECO:0000256" key="3">
    <source>
        <dbReference type="ARBA" id="ARBA00022448"/>
    </source>
</evidence>
<evidence type="ECO:0000259" key="8">
    <source>
        <dbReference type="PROSITE" id="PS50850"/>
    </source>
</evidence>
<dbReference type="SUPFAM" id="SSF103473">
    <property type="entry name" value="MFS general substrate transporter"/>
    <property type="match status" value="1"/>
</dbReference>
<keyword evidence="10" id="KW-1185">Reference proteome</keyword>
<comment type="subcellular location">
    <subcellularLocation>
        <location evidence="1">Membrane</location>
        <topology evidence="1">Multi-pass membrane protein</topology>
    </subcellularLocation>
</comment>
<dbReference type="GO" id="GO:0005351">
    <property type="term" value="F:carbohydrate:proton symporter activity"/>
    <property type="evidence" value="ECO:0007669"/>
    <property type="project" value="TreeGrafter"/>
</dbReference>
<feature type="transmembrane region" description="Helical" evidence="7">
    <location>
        <begin position="122"/>
        <end position="149"/>
    </location>
</feature>
<dbReference type="HOGENOM" id="CLU_741857_0_0_1"/>
<dbReference type="GO" id="GO:0016020">
    <property type="term" value="C:membrane"/>
    <property type="evidence" value="ECO:0007669"/>
    <property type="project" value="UniProtKB-SubCell"/>
</dbReference>
<evidence type="ECO:0000256" key="7">
    <source>
        <dbReference type="SAM" id="Phobius"/>
    </source>
</evidence>
<keyword evidence="4 7" id="KW-0812">Transmembrane</keyword>
<dbReference type="Pfam" id="PF00083">
    <property type="entry name" value="Sugar_tr"/>
    <property type="match status" value="1"/>
</dbReference>
<dbReference type="InterPro" id="IPR036259">
    <property type="entry name" value="MFS_trans_sf"/>
</dbReference>
<feature type="domain" description="Major facilitator superfamily (MFS) profile" evidence="8">
    <location>
        <begin position="1"/>
        <end position="318"/>
    </location>
</feature>
<reference evidence="9" key="1">
    <citation type="submission" date="2015-01" db="EMBL/GenBank/DDBJ databases">
        <title>The Genome Sequence of Cladophialophora bantiana CBS 173.52.</title>
        <authorList>
            <consortium name="The Broad Institute Genomics Platform"/>
            <person name="Cuomo C."/>
            <person name="de Hoog S."/>
            <person name="Gorbushina A."/>
            <person name="Stielow B."/>
            <person name="Teixiera M."/>
            <person name="Abouelleil A."/>
            <person name="Chapman S.B."/>
            <person name="Priest M."/>
            <person name="Young S.K."/>
            <person name="Wortman J."/>
            <person name="Nusbaum C."/>
            <person name="Birren B."/>
        </authorList>
    </citation>
    <scope>NUCLEOTIDE SEQUENCE [LARGE SCALE GENOMIC DNA]</scope>
    <source>
        <strain evidence="9">CBS 173.52</strain>
    </source>
</reference>
<feature type="transmembrane region" description="Helical" evidence="7">
    <location>
        <begin position="265"/>
        <end position="290"/>
    </location>
</feature>
<dbReference type="RefSeq" id="XP_016623930.1">
    <property type="nucleotide sequence ID" value="XM_016760409.1"/>
</dbReference>
<dbReference type="GeneID" id="27695581"/>
<dbReference type="AlphaFoldDB" id="A0A0D2F4T9"/>
<dbReference type="EMBL" id="KN846982">
    <property type="protein sequence ID" value="KIW97261.1"/>
    <property type="molecule type" value="Genomic_DNA"/>
</dbReference>
<dbReference type="InterPro" id="IPR005828">
    <property type="entry name" value="MFS_sugar_transport-like"/>
</dbReference>
<evidence type="ECO:0000256" key="5">
    <source>
        <dbReference type="ARBA" id="ARBA00022989"/>
    </source>
</evidence>
<dbReference type="Proteomes" id="UP000053789">
    <property type="component" value="Unassembled WGS sequence"/>
</dbReference>
<evidence type="ECO:0000256" key="6">
    <source>
        <dbReference type="ARBA" id="ARBA00023136"/>
    </source>
</evidence>
<evidence type="ECO:0000313" key="9">
    <source>
        <dbReference type="EMBL" id="KIW97261.1"/>
    </source>
</evidence>
<dbReference type="InterPro" id="IPR050360">
    <property type="entry name" value="MFS_Sugar_Transporters"/>
</dbReference>
<dbReference type="OrthoDB" id="508119at2759"/>
<evidence type="ECO:0000256" key="4">
    <source>
        <dbReference type="ARBA" id="ARBA00022692"/>
    </source>
</evidence>
<feature type="transmembrane region" description="Helical" evidence="7">
    <location>
        <begin position="30"/>
        <end position="51"/>
    </location>
</feature>
<proteinExistence type="inferred from homology"/>
<evidence type="ECO:0000256" key="1">
    <source>
        <dbReference type="ARBA" id="ARBA00004141"/>
    </source>
</evidence>
<organism evidence="9 10">
    <name type="scientific">Cladophialophora bantiana (strain ATCC 10958 / CBS 173.52 / CDC B-1940 / NIH 8579)</name>
    <name type="common">Xylohypha bantiana</name>
    <dbReference type="NCBI Taxonomy" id="1442370"/>
    <lineage>
        <taxon>Eukaryota</taxon>
        <taxon>Fungi</taxon>
        <taxon>Dikarya</taxon>
        <taxon>Ascomycota</taxon>
        <taxon>Pezizomycotina</taxon>
        <taxon>Eurotiomycetes</taxon>
        <taxon>Chaetothyriomycetidae</taxon>
        <taxon>Chaetothyriales</taxon>
        <taxon>Herpotrichiellaceae</taxon>
        <taxon>Cladophialophora</taxon>
    </lineage>
</organism>
<dbReference type="InterPro" id="IPR020846">
    <property type="entry name" value="MFS_dom"/>
</dbReference>
<feature type="transmembrane region" description="Helical" evidence="7">
    <location>
        <begin position="296"/>
        <end position="314"/>
    </location>
</feature>
<name>A0A0D2F4T9_CLAB1</name>
<gene>
    <name evidence="9" type="ORF">Z519_02653</name>
</gene>
<feature type="transmembrane region" description="Helical" evidence="7">
    <location>
        <begin position="155"/>
        <end position="182"/>
    </location>
</feature>
<comment type="similarity">
    <text evidence="2">Belongs to the major facilitator superfamily. Sugar transporter (TC 2.A.1.1) family.</text>
</comment>
<evidence type="ECO:0000313" key="10">
    <source>
        <dbReference type="Proteomes" id="UP000053789"/>
    </source>
</evidence>
<dbReference type="Gene3D" id="1.20.1250.20">
    <property type="entry name" value="MFS general substrate transporter like domains"/>
    <property type="match status" value="1"/>
</dbReference>
<keyword evidence="6 7" id="KW-0472">Membrane</keyword>
<feature type="transmembrane region" description="Helical" evidence="7">
    <location>
        <begin position="7"/>
        <end position="24"/>
    </location>
</feature>
<protein>
    <recommendedName>
        <fullName evidence="8">Major facilitator superfamily (MFS) profile domain-containing protein</fullName>
    </recommendedName>
</protein>
<accession>A0A0D2F4T9</accession>